<reference evidence="5 6" key="2">
    <citation type="submission" date="2018-11" db="EMBL/GenBank/DDBJ databases">
        <authorList>
            <consortium name="Pathogen Informatics"/>
        </authorList>
    </citation>
    <scope>NUCLEOTIDE SEQUENCE [LARGE SCALE GENOMIC DNA]</scope>
</reference>
<dbReference type="InterPro" id="IPR000436">
    <property type="entry name" value="Sushi_SCR_CCP_dom"/>
</dbReference>
<name>A0A183HQ93_9BILA</name>
<dbReference type="AlphaFoldDB" id="A0A183HQ93"/>
<dbReference type="InterPro" id="IPR035976">
    <property type="entry name" value="Sushi/SCR/CCP_sf"/>
</dbReference>
<dbReference type="Proteomes" id="UP000267606">
    <property type="component" value="Unassembled WGS sequence"/>
</dbReference>
<dbReference type="CDD" id="cd00033">
    <property type="entry name" value="CCP"/>
    <property type="match status" value="1"/>
</dbReference>
<dbReference type="PROSITE" id="PS50923">
    <property type="entry name" value="SUSHI"/>
    <property type="match status" value="1"/>
</dbReference>
<evidence type="ECO:0000256" key="1">
    <source>
        <dbReference type="ARBA" id="ARBA00023157"/>
    </source>
</evidence>
<keyword evidence="1" id="KW-1015">Disulfide bond</keyword>
<evidence type="ECO:0000313" key="7">
    <source>
        <dbReference type="WBParaSite" id="OFLC_0000965401-mRNA-1"/>
    </source>
</evidence>
<dbReference type="Gene3D" id="2.10.70.10">
    <property type="entry name" value="Complement Module, domain 1"/>
    <property type="match status" value="1"/>
</dbReference>
<evidence type="ECO:0000259" key="4">
    <source>
        <dbReference type="PROSITE" id="PS50923"/>
    </source>
</evidence>
<dbReference type="WBParaSite" id="OFLC_0000965401-mRNA-1">
    <property type="protein sequence ID" value="OFLC_0000965401-mRNA-1"/>
    <property type="gene ID" value="OFLC_0000965401"/>
</dbReference>
<protein>
    <submittedName>
        <fullName evidence="7">Sushi domain-containing protein</fullName>
    </submittedName>
</protein>
<feature type="region of interest" description="Disordered" evidence="3">
    <location>
        <begin position="48"/>
        <end position="75"/>
    </location>
</feature>
<feature type="compositionally biased region" description="Basic and acidic residues" evidence="3">
    <location>
        <begin position="48"/>
        <end position="61"/>
    </location>
</feature>
<dbReference type="SUPFAM" id="SSF57535">
    <property type="entry name" value="Complement control module/SCR domain"/>
    <property type="match status" value="1"/>
</dbReference>
<proteinExistence type="predicted"/>
<dbReference type="Pfam" id="PF00084">
    <property type="entry name" value="Sushi"/>
    <property type="match status" value="1"/>
</dbReference>
<evidence type="ECO:0000313" key="5">
    <source>
        <dbReference type="EMBL" id="VDO62210.1"/>
    </source>
</evidence>
<evidence type="ECO:0000256" key="3">
    <source>
        <dbReference type="SAM" id="MobiDB-lite"/>
    </source>
</evidence>
<gene>
    <name evidence="5" type="ORF">OFLC_LOCUS9656</name>
</gene>
<dbReference type="EMBL" id="UZAJ01012083">
    <property type="protein sequence ID" value="VDO62210.1"/>
    <property type="molecule type" value="Genomic_DNA"/>
</dbReference>
<organism evidence="7">
    <name type="scientific">Onchocerca flexuosa</name>
    <dbReference type="NCBI Taxonomy" id="387005"/>
    <lineage>
        <taxon>Eukaryota</taxon>
        <taxon>Metazoa</taxon>
        <taxon>Ecdysozoa</taxon>
        <taxon>Nematoda</taxon>
        <taxon>Chromadorea</taxon>
        <taxon>Rhabditida</taxon>
        <taxon>Spirurina</taxon>
        <taxon>Spiruromorpha</taxon>
        <taxon>Filarioidea</taxon>
        <taxon>Onchocercidae</taxon>
        <taxon>Onchocerca</taxon>
    </lineage>
</organism>
<keyword evidence="6" id="KW-1185">Reference proteome</keyword>
<dbReference type="STRING" id="387005.A0A183HQ93"/>
<comment type="caution">
    <text evidence="2">Lacks conserved residue(s) required for the propagation of feature annotation.</text>
</comment>
<sequence length="108" mass="11562">MGSKTNITVGTVAELECSHGYSVNGVDALICESSGWSPGPVLGTCEEDVKQRDQRGRRQEMRPCPSGHPIISNGQLSYSNEPSLFGAYPSHTVAIVRCNGGYTIHGRP</sequence>
<keyword evidence="2" id="KW-0768">Sushi</keyword>
<evidence type="ECO:0000256" key="2">
    <source>
        <dbReference type="PROSITE-ProRule" id="PRU00302"/>
    </source>
</evidence>
<feature type="domain" description="Sushi" evidence="4">
    <location>
        <begin position="1"/>
        <end position="47"/>
    </location>
</feature>
<accession>A0A183HQ93</accession>
<evidence type="ECO:0000313" key="6">
    <source>
        <dbReference type="Proteomes" id="UP000267606"/>
    </source>
</evidence>
<reference evidence="7" key="1">
    <citation type="submission" date="2016-06" db="UniProtKB">
        <authorList>
            <consortium name="WormBaseParasite"/>
        </authorList>
    </citation>
    <scope>IDENTIFICATION</scope>
</reference>